<dbReference type="InterPro" id="IPR008613">
    <property type="entry name" value="Excalibur_Ca-bd_domain"/>
</dbReference>
<dbReference type="Pfam" id="PF05901">
    <property type="entry name" value="Excalibur"/>
    <property type="match status" value="1"/>
</dbReference>
<dbReference type="SMART" id="SM00894">
    <property type="entry name" value="Excalibur"/>
    <property type="match status" value="1"/>
</dbReference>
<evidence type="ECO:0000259" key="4">
    <source>
        <dbReference type="PROSITE" id="PS51272"/>
    </source>
</evidence>
<feature type="compositionally biased region" description="Pro residues" evidence="2">
    <location>
        <begin position="202"/>
        <end position="212"/>
    </location>
</feature>
<dbReference type="AlphaFoldDB" id="A0A917FYL7"/>
<feature type="compositionally biased region" description="Basic and acidic residues" evidence="2">
    <location>
        <begin position="249"/>
        <end position="265"/>
    </location>
</feature>
<evidence type="ECO:0000313" key="5">
    <source>
        <dbReference type="EMBL" id="GGG14336.1"/>
    </source>
</evidence>
<evidence type="ECO:0000256" key="3">
    <source>
        <dbReference type="SAM" id="SignalP"/>
    </source>
</evidence>
<comment type="caution">
    <text evidence="5">The sequence shown here is derived from an EMBL/GenBank/DDBJ whole genome shotgun (WGS) entry which is preliminary data.</text>
</comment>
<protein>
    <recommendedName>
        <fullName evidence="4">SLH domain-containing protein</fullName>
    </recommendedName>
</protein>
<dbReference type="InterPro" id="IPR051465">
    <property type="entry name" value="Cell_Envelope_Struct_Comp"/>
</dbReference>
<evidence type="ECO:0000313" key="6">
    <source>
        <dbReference type="Proteomes" id="UP000616608"/>
    </source>
</evidence>
<dbReference type="PANTHER" id="PTHR43308">
    <property type="entry name" value="OUTER MEMBRANE PROTEIN ALPHA-RELATED"/>
    <property type="match status" value="1"/>
</dbReference>
<evidence type="ECO:0000256" key="1">
    <source>
        <dbReference type="ARBA" id="ARBA00022729"/>
    </source>
</evidence>
<name>A0A917FYL7_9BACI</name>
<feature type="chain" id="PRO_5036857344" description="SLH domain-containing protein" evidence="3">
    <location>
        <begin position="25"/>
        <end position="265"/>
    </location>
</feature>
<feature type="domain" description="SLH" evidence="4">
    <location>
        <begin position="141"/>
        <end position="204"/>
    </location>
</feature>
<sequence length="265" mass="29410">MRKILLSGTLVLSLLFSTAPQGMAATFSDLPTNSEQQKAITKLANMKIINGYSDGTFKPQKNITRAQVAKMIASAVDLPERRSPKWFKDVPEDHPNHAYIQALYQAGIIDGAGDHFNPGKALTRGQMAKILANTFALPLQTTTVFNDVSLTNGYNTFIGAMVKSRITTGYEDGTFRPNQTLSRAHFAVFMNRALFEEERPTAPTPKPEPKPGNPNDGEYIIPGAPTMFKNCTEMRKYYPNGVKRGHPAYADKHDRDQDGWACERN</sequence>
<feature type="domain" description="SLH" evidence="4">
    <location>
        <begin position="23"/>
        <end position="86"/>
    </location>
</feature>
<dbReference type="PROSITE" id="PS51272">
    <property type="entry name" value="SLH"/>
    <property type="match status" value="3"/>
</dbReference>
<gene>
    <name evidence="5" type="ORF">GCM10007425_05750</name>
</gene>
<dbReference type="InterPro" id="IPR001119">
    <property type="entry name" value="SLH_dom"/>
</dbReference>
<dbReference type="RefSeq" id="WP_188613514.1">
    <property type="nucleotide sequence ID" value="NZ_BMJT01000002.1"/>
</dbReference>
<keyword evidence="6" id="KW-1185">Reference proteome</keyword>
<dbReference type="Pfam" id="PF00395">
    <property type="entry name" value="SLH"/>
    <property type="match status" value="3"/>
</dbReference>
<feature type="domain" description="SLH" evidence="4">
    <location>
        <begin position="87"/>
        <end position="140"/>
    </location>
</feature>
<feature type="region of interest" description="Disordered" evidence="2">
    <location>
        <begin position="196"/>
        <end position="222"/>
    </location>
</feature>
<reference evidence="5" key="1">
    <citation type="journal article" date="2014" name="Int. J. Syst. Evol. Microbiol.">
        <title>Complete genome sequence of Corynebacterium casei LMG S-19264T (=DSM 44701T), isolated from a smear-ripened cheese.</title>
        <authorList>
            <consortium name="US DOE Joint Genome Institute (JGI-PGF)"/>
            <person name="Walter F."/>
            <person name="Albersmeier A."/>
            <person name="Kalinowski J."/>
            <person name="Ruckert C."/>
        </authorList>
    </citation>
    <scope>NUCLEOTIDE SEQUENCE</scope>
    <source>
        <strain evidence="5">CGMCC 1.15760</strain>
    </source>
</reference>
<accession>A0A917FYL7</accession>
<feature type="signal peptide" evidence="3">
    <location>
        <begin position="1"/>
        <end position="24"/>
    </location>
</feature>
<proteinExistence type="predicted"/>
<dbReference type="Proteomes" id="UP000616608">
    <property type="component" value="Unassembled WGS sequence"/>
</dbReference>
<evidence type="ECO:0000256" key="2">
    <source>
        <dbReference type="SAM" id="MobiDB-lite"/>
    </source>
</evidence>
<keyword evidence="1 3" id="KW-0732">Signal</keyword>
<feature type="region of interest" description="Disordered" evidence="2">
    <location>
        <begin position="242"/>
        <end position="265"/>
    </location>
</feature>
<organism evidence="5 6">
    <name type="scientific">Lysinibacillus alkalisoli</name>
    <dbReference type="NCBI Taxonomy" id="1911548"/>
    <lineage>
        <taxon>Bacteria</taxon>
        <taxon>Bacillati</taxon>
        <taxon>Bacillota</taxon>
        <taxon>Bacilli</taxon>
        <taxon>Bacillales</taxon>
        <taxon>Bacillaceae</taxon>
        <taxon>Lysinibacillus</taxon>
    </lineage>
</organism>
<reference evidence="5" key="2">
    <citation type="submission" date="2020-09" db="EMBL/GenBank/DDBJ databases">
        <authorList>
            <person name="Sun Q."/>
            <person name="Zhou Y."/>
        </authorList>
    </citation>
    <scope>NUCLEOTIDE SEQUENCE</scope>
    <source>
        <strain evidence="5">CGMCC 1.15760</strain>
    </source>
</reference>
<dbReference type="EMBL" id="BMJT01000002">
    <property type="protein sequence ID" value="GGG14336.1"/>
    <property type="molecule type" value="Genomic_DNA"/>
</dbReference>
<dbReference type="PANTHER" id="PTHR43308:SF5">
    <property type="entry name" value="S-LAYER PROTEIN _ PEPTIDOGLYCAN ENDO-BETA-N-ACETYLGLUCOSAMINIDASE"/>
    <property type="match status" value="1"/>
</dbReference>